<feature type="transmembrane region" description="Helical" evidence="9">
    <location>
        <begin position="130"/>
        <end position="149"/>
    </location>
</feature>
<keyword evidence="5" id="KW-0547">Nucleotide-binding</keyword>
<proteinExistence type="predicted"/>
<accession>A0A7G9S177</accession>
<dbReference type="KEGG" id="eio:H9L01_04410"/>
<keyword evidence="3" id="KW-1003">Cell membrane</keyword>
<keyword evidence="6 12" id="KW-0067">ATP-binding</keyword>
<evidence type="ECO:0000313" key="12">
    <source>
        <dbReference type="EMBL" id="QNN61602.1"/>
    </source>
</evidence>
<dbReference type="PANTHER" id="PTHR43394:SF1">
    <property type="entry name" value="ATP-BINDING CASSETTE SUB-FAMILY B MEMBER 10, MITOCHONDRIAL"/>
    <property type="match status" value="1"/>
</dbReference>
<dbReference type="SUPFAM" id="SSF90123">
    <property type="entry name" value="ABC transporter transmembrane region"/>
    <property type="match status" value="1"/>
</dbReference>
<evidence type="ECO:0000259" key="10">
    <source>
        <dbReference type="PROSITE" id="PS50893"/>
    </source>
</evidence>
<dbReference type="Pfam" id="PF00005">
    <property type="entry name" value="ABC_tran"/>
    <property type="match status" value="1"/>
</dbReference>
<dbReference type="InterPro" id="IPR027417">
    <property type="entry name" value="P-loop_NTPase"/>
</dbReference>
<dbReference type="Pfam" id="PF00664">
    <property type="entry name" value="ABC_membrane"/>
    <property type="match status" value="1"/>
</dbReference>
<keyword evidence="4 9" id="KW-0812">Transmembrane</keyword>
<dbReference type="SUPFAM" id="SSF52540">
    <property type="entry name" value="P-loop containing nucleoside triphosphate hydrolases"/>
    <property type="match status" value="1"/>
</dbReference>
<keyword evidence="8 9" id="KW-0472">Membrane</keyword>
<organism evidence="12 13">
    <name type="scientific">Erysipelothrix inopinata</name>
    <dbReference type="NCBI Taxonomy" id="225084"/>
    <lineage>
        <taxon>Bacteria</taxon>
        <taxon>Bacillati</taxon>
        <taxon>Bacillota</taxon>
        <taxon>Erysipelotrichia</taxon>
        <taxon>Erysipelotrichales</taxon>
        <taxon>Erysipelotrichaceae</taxon>
        <taxon>Erysipelothrix</taxon>
    </lineage>
</organism>
<evidence type="ECO:0000256" key="3">
    <source>
        <dbReference type="ARBA" id="ARBA00022475"/>
    </source>
</evidence>
<keyword evidence="7 9" id="KW-1133">Transmembrane helix</keyword>
<dbReference type="PROSITE" id="PS00211">
    <property type="entry name" value="ABC_TRANSPORTER_1"/>
    <property type="match status" value="1"/>
</dbReference>
<evidence type="ECO:0000313" key="13">
    <source>
        <dbReference type="Proteomes" id="UP000515928"/>
    </source>
</evidence>
<dbReference type="GO" id="GO:0005524">
    <property type="term" value="F:ATP binding"/>
    <property type="evidence" value="ECO:0007669"/>
    <property type="project" value="UniProtKB-KW"/>
</dbReference>
<feature type="transmembrane region" description="Helical" evidence="9">
    <location>
        <begin position="241"/>
        <end position="258"/>
    </location>
</feature>
<sequence length="580" mass="65592">MKLILRYLKKYKLLFFFNLLAVFCFALVELGIPTIMANMINVGIANQDIRYIQNQGLLLLGIAVIGGLGTVLLNYTSSRIATRITRDIRSDMFEKSQEFGHSEYNEFGVSSLITRLSGDVYQLQLFVQMLLRMGLHSPFMILFSGYLIYRTNPTLALIISLSVPFILLVVVIVGKLSGPLSRKQQKLMDTLSRITRENITGVRVIRAFRKDKSESERFEKVNKEYETTAKRLYRVMARAEPLFFFILEISVLVILWFASVMVSKGTLEVGSIVAFLEYQFHALFSLLLFSVVFIQYPRAAVSARRIEEVLNKEPMIQNPENGVHDGNGITEVVFENVDFAYPDGEANVLTNINFTAKKGETVAFIGSTGSGKSTLINLIVRFYDVTNGRVLVDGVDVREYDIYSLRNKVGFIPQKALLFSGSISQNIRYGKELATSEEIEESAQLASASDFIHEKPHQYEEWLSEGGSNVSGGQKQRLSIARALVRKPEIYIFDDSFSALDYKTDAMIRKNLKDEVQDSIMFVVAQRISSIVDADQIIVMNEGKIVGKGTHLELMKECPIYVQIAKSQLSEKEMEQYEKL</sequence>
<dbReference type="GO" id="GO:0005886">
    <property type="term" value="C:plasma membrane"/>
    <property type="evidence" value="ECO:0007669"/>
    <property type="project" value="UniProtKB-SubCell"/>
</dbReference>
<feature type="transmembrane region" description="Helical" evidence="9">
    <location>
        <begin position="278"/>
        <end position="296"/>
    </location>
</feature>
<evidence type="ECO:0000256" key="4">
    <source>
        <dbReference type="ARBA" id="ARBA00022692"/>
    </source>
</evidence>
<evidence type="ECO:0000256" key="2">
    <source>
        <dbReference type="ARBA" id="ARBA00022448"/>
    </source>
</evidence>
<dbReference type="InterPro" id="IPR017871">
    <property type="entry name" value="ABC_transporter-like_CS"/>
</dbReference>
<dbReference type="InterPro" id="IPR011527">
    <property type="entry name" value="ABC1_TM_dom"/>
</dbReference>
<dbReference type="AlphaFoldDB" id="A0A7G9S177"/>
<protein>
    <submittedName>
        <fullName evidence="12">ABC transporter ATP-binding protein</fullName>
    </submittedName>
</protein>
<feature type="transmembrane region" description="Helical" evidence="9">
    <location>
        <begin position="56"/>
        <end position="76"/>
    </location>
</feature>
<dbReference type="InterPro" id="IPR003593">
    <property type="entry name" value="AAA+_ATPase"/>
</dbReference>
<evidence type="ECO:0000256" key="8">
    <source>
        <dbReference type="ARBA" id="ARBA00023136"/>
    </source>
</evidence>
<name>A0A7G9S177_9FIRM</name>
<feature type="transmembrane region" description="Helical" evidence="9">
    <location>
        <begin position="12"/>
        <end position="36"/>
    </location>
</feature>
<dbReference type="PROSITE" id="PS50929">
    <property type="entry name" value="ABC_TM1F"/>
    <property type="match status" value="1"/>
</dbReference>
<evidence type="ECO:0000256" key="6">
    <source>
        <dbReference type="ARBA" id="ARBA00022840"/>
    </source>
</evidence>
<gene>
    <name evidence="12" type="ORF">H9L01_04410</name>
</gene>
<dbReference type="GO" id="GO:0015421">
    <property type="term" value="F:ABC-type oligopeptide transporter activity"/>
    <property type="evidence" value="ECO:0007669"/>
    <property type="project" value="TreeGrafter"/>
</dbReference>
<feature type="transmembrane region" description="Helical" evidence="9">
    <location>
        <begin position="155"/>
        <end position="176"/>
    </location>
</feature>
<dbReference type="Proteomes" id="UP000515928">
    <property type="component" value="Chromosome"/>
</dbReference>
<dbReference type="PANTHER" id="PTHR43394">
    <property type="entry name" value="ATP-DEPENDENT PERMEASE MDL1, MITOCHONDRIAL"/>
    <property type="match status" value="1"/>
</dbReference>
<feature type="domain" description="ABC transporter" evidence="10">
    <location>
        <begin position="332"/>
        <end position="567"/>
    </location>
</feature>
<dbReference type="RefSeq" id="WP_187534801.1">
    <property type="nucleotide sequence ID" value="NZ_CBCSHU010000003.1"/>
</dbReference>
<dbReference type="EMBL" id="CP060715">
    <property type="protein sequence ID" value="QNN61602.1"/>
    <property type="molecule type" value="Genomic_DNA"/>
</dbReference>
<evidence type="ECO:0000256" key="5">
    <source>
        <dbReference type="ARBA" id="ARBA00022741"/>
    </source>
</evidence>
<keyword evidence="13" id="KW-1185">Reference proteome</keyword>
<evidence type="ECO:0000256" key="1">
    <source>
        <dbReference type="ARBA" id="ARBA00004651"/>
    </source>
</evidence>
<evidence type="ECO:0000259" key="11">
    <source>
        <dbReference type="PROSITE" id="PS50929"/>
    </source>
</evidence>
<evidence type="ECO:0000256" key="9">
    <source>
        <dbReference type="SAM" id="Phobius"/>
    </source>
</evidence>
<dbReference type="InterPro" id="IPR003439">
    <property type="entry name" value="ABC_transporter-like_ATP-bd"/>
</dbReference>
<dbReference type="InterPro" id="IPR039421">
    <property type="entry name" value="Type_1_exporter"/>
</dbReference>
<dbReference type="PROSITE" id="PS50893">
    <property type="entry name" value="ABC_TRANSPORTER_2"/>
    <property type="match status" value="1"/>
</dbReference>
<evidence type="ECO:0000256" key="7">
    <source>
        <dbReference type="ARBA" id="ARBA00022989"/>
    </source>
</evidence>
<dbReference type="Gene3D" id="1.20.1560.10">
    <property type="entry name" value="ABC transporter type 1, transmembrane domain"/>
    <property type="match status" value="1"/>
</dbReference>
<dbReference type="Gene3D" id="3.40.50.300">
    <property type="entry name" value="P-loop containing nucleotide triphosphate hydrolases"/>
    <property type="match status" value="1"/>
</dbReference>
<dbReference type="CDD" id="cd18548">
    <property type="entry name" value="ABC_6TM_Tm287_like"/>
    <property type="match status" value="1"/>
</dbReference>
<dbReference type="FunFam" id="3.40.50.300:FF:000221">
    <property type="entry name" value="Multidrug ABC transporter ATP-binding protein"/>
    <property type="match status" value="1"/>
</dbReference>
<dbReference type="GO" id="GO:0016887">
    <property type="term" value="F:ATP hydrolysis activity"/>
    <property type="evidence" value="ECO:0007669"/>
    <property type="project" value="InterPro"/>
</dbReference>
<reference evidence="12 13" key="1">
    <citation type="submission" date="2020-08" db="EMBL/GenBank/DDBJ databases">
        <title>Genome sequence of Erysipelothrix inopinata DSM 15511T.</title>
        <authorList>
            <person name="Hyun D.-W."/>
            <person name="Bae J.-W."/>
        </authorList>
    </citation>
    <scope>NUCLEOTIDE SEQUENCE [LARGE SCALE GENOMIC DNA]</scope>
    <source>
        <strain evidence="12 13">DSM 15511</strain>
    </source>
</reference>
<dbReference type="SMART" id="SM00382">
    <property type="entry name" value="AAA"/>
    <property type="match status" value="1"/>
</dbReference>
<feature type="domain" description="ABC transmembrane type-1" evidence="11">
    <location>
        <begin position="19"/>
        <end position="298"/>
    </location>
</feature>
<comment type="subcellular location">
    <subcellularLocation>
        <location evidence="1">Cell membrane</location>
        <topology evidence="1">Multi-pass membrane protein</topology>
    </subcellularLocation>
</comment>
<dbReference type="InterPro" id="IPR036640">
    <property type="entry name" value="ABC1_TM_sf"/>
</dbReference>
<keyword evidence="2" id="KW-0813">Transport</keyword>